<dbReference type="SUPFAM" id="SSF53850">
    <property type="entry name" value="Periplasmic binding protein-like II"/>
    <property type="match status" value="1"/>
</dbReference>
<sequence>MMQAVGLNVEIEVLEWATQLDRYQKGSYQMMSFSYSARFDPALSYEQVSGPKDKQPRKVWDDAEGLRLLDEVMTVTDKPARQALFDRMHRRFIETVPMLVLYNGVDSVAHSKRIEGYEPWLGAKPRLWGVKRLP</sequence>
<keyword evidence="2" id="KW-1185">Reference proteome</keyword>
<evidence type="ECO:0008006" key="3">
    <source>
        <dbReference type="Google" id="ProtNLM"/>
    </source>
</evidence>
<gene>
    <name evidence="1" type="ORF">APZ42_003185</name>
</gene>
<evidence type="ECO:0000313" key="1">
    <source>
        <dbReference type="EMBL" id="KZS00488.1"/>
    </source>
</evidence>
<proteinExistence type="predicted"/>
<comment type="caution">
    <text evidence="1">The sequence shown here is derived from an EMBL/GenBank/DDBJ whole genome shotgun (WGS) entry which is preliminary data.</text>
</comment>
<dbReference type="AlphaFoldDB" id="A0A164HR96"/>
<protein>
    <recommendedName>
        <fullName evidence="3">Solute-binding protein family 5 domain-containing protein</fullName>
    </recommendedName>
</protein>
<reference evidence="1 2" key="1">
    <citation type="submission" date="2016-03" db="EMBL/GenBank/DDBJ databases">
        <title>EvidentialGene: Evidence-directed Construction of Genes on Genomes.</title>
        <authorList>
            <person name="Gilbert D.G."/>
            <person name="Choi J.-H."/>
            <person name="Mockaitis K."/>
            <person name="Colbourne J."/>
            <person name="Pfrender M."/>
        </authorList>
    </citation>
    <scope>NUCLEOTIDE SEQUENCE [LARGE SCALE GENOMIC DNA]</scope>
    <source>
        <strain evidence="1 2">Xinb3</strain>
        <tissue evidence="1">Complete organism</tissue>
    </source>
</reference>
<dbReference type="Gene3D" id="3.10.105.10">
    <property type="entry name" value="Dipeptide-binding Protein, Domain 3"/>
    <property type="match status" value="1"/>
</dbReference>
<organism evidence="1 2">
    <name type="scientific">Daphnia magna</name>
    <dbReference type="NCBI Taxonomy" id="35525"/>
    <lineage>
        <taxon>Eukaryota</taxon>
        <taxon>Metazoa</taxon>
        <taxon>Ecdysozoa</taxon>
        <taxon>Arthropoda</taxon>
        <taxon>Crustacea</taxon>
        <taxon>Branchiopoda</taxon>
        <taxon>Diplostraca</taxon>
        <taxon>Cladocera</taxon>
        <taxon>Anomopoda</taxon>
        <taxon>Daphniidae</taxon>
        <taxon>Daphnia</taxon>
    </lineage>
</organism>
<accession>A0A164HR96</accession>
<name>A0A164HR96_9CRUS</name>
<evidence type="ECO:0000313" key="2">
    <source>
        <dbReference type="Proteomes" id="UP000076858"/>
    </source>
</evidence>
<dbReference type="EMBL" id="LRGB01009738">
    <property type="protein sequence ID" value="KZS00488.1"/>
    <property type="molecule type" value="Genomic_DNA"/>
</dbReference>
<dbReference type="Gene3D" id="3.40.190.10">
    <property type="entry name" value="Periplasmic binding protein-like II"/>
    <property type="match status" value="1"/>
</dbReference>
<dbReference type="Proteomes" id="UP000076858">
    <property type="component" value="Unassembled WGS sequence"/>
</dbReference>